<dbReference type="InterPro" id="IPR035931">
    <property type="entry name" value="YlxR-like_sf"/>
</dbReference>
<organism evidence="2">
    <name type="scientific">freshwater metagenome</name>
    <dbReference type="NCBI Taxonomy" id="449393"/>
    <lineage>
        <taxon>unclassified sequences</taxon>
        <taxon>metagenomes</taxon>
        <taxon>ecological metagenomes</taxon>
    </lineage>
</organism>
<protein>
    <submittedName>
        <fullName evidence="2">Unannotated protein</fullName>
    </submittedName>
</protein>
<dbReference type="EMBL" id="CAEZSM010000023">
    <property type="protein sequence ID" value="CAB4537465.1"/>
    <property type="molecule type" value="Genomic_DNA"/>
</dbReference>
<proteinExistence type="predicted"/>
<feature type="domain" description="YlxR" evidence="1">
    <location>
        <begin position="7"/>
        <end position="74"/>
    </location>
</feature>
<accession>A0A6J6BF39</accession>
<gene>
    <name evidence="2" type="ORF">UFOPK1438_00301</name>
    <name evidence="3" type="ORF">UFOPK3166_00341</name>
    <name evidence="4" type="ORF">UFOPK4424_00251</name>
</gene>
<dbReference type="Gene3D" id="3.30.1230.10">
    <property type="entry name" value="YlxR-like"/>
    <property type="match status" value="1"/>
</dbReference>
<dbReference type="EMBL" id="CAFABD010000033">
    <property type="protein sequence ID" value="CAB4820809.1"/>
    <property type="molecule type" value="Genomic_DNA"/>
</dbReference>
<dbReference type="Pfam" id="PF04296">
    <property type="entry name" value="YlxR"/>
    <property type="match status" value="1"/>
</dbReference>
<dbReference type="PANTHER" id="PTHR34215:SF1">
    <property type="entry name" value="YLXR DOMAIN-CONTAINING PROTEIN"/>
    <property type="match status" value="1"/>
</dbReference>
<sequence>MSIKPIRTCIVCRKSEDSSALIRLTLVDGKVIPDFKGGAPGRGAWLHRDCVESAIQRGSFKFAFKQASAPDVSELINLLDKK</sequence>
<evidence type="ECO:0000313" key="4">
    <source>
        <dbReference type="EMBL" id="CAB5112721.1"/>
    </source>
</evidence>
<reference evidence="2" key="1">
    <citation type="submission" date="2020-05" db="EMBL/GenBank/DDBJ databases">
        <authorList>
            <person name="Chiriac C."/>
            <person name="Salcher M."/>
            <person name="Ghai R."/>
            <person name="Kavagutti S V."/>
        </authorList>
    </citation>
    <scope>NUCLEOTIDE SEQUENCE</scope>
</reference>
<evidence type="ECO:0000313" key="2">
    <source>
        <dbReference type="EMBL" id="CAB4537465.1"/>
    </source>
</evidence>
<evidence type="ECO:0000259" key="1">
    <source>
        <dbReference type="Pfam" id="PF04296"/>
    </source>
</evidence>
<dbReference type="InterPro" id="IPR037465">
    <property type="entry name" value="YlxR"/>
</dbReference>
<name>A0A6J6BF39_9ZZZZ</name>
<dbReference type="AlphaFoldDB" id="A0A6J6BF39"/>
<dbReference type="EMBL" id="CAFBRW010000029">
    <property type="protein sequence ID" value="CAB5112721.1"/>
    <property type="molecule type" value="Genomic_DNA"/>
</dbReference>
<evidence type="ECO:0000313" key="3">
    <source>
        <dbReference type="EMBL" id="CAB4820809.1"/>
    </source>
</evidence>
<dbReference type="InterPro" id="IPR007393">
    <property type="entry name" value="YlxR_dom"/>
</dbReference>
<dbReference type="PANTHER" id="PTHR34215">
    <property type="entry name" value="BLL0784 PROTEIN"/>
    <property type="match status" value="1"/>
</dbReference>
<dbReference type="SUPFAM" id="SSF64376">
    <property type="entry name" value="YlxR-like"/>
    <property type="match status" value="1"/>
</dbReference>